<feature type="domain" description="Thiol:disulfide interchange protein DsbD N-terminal" evidence="9">
    <location>
        <begin position="39"/>
        <end position="151"/>
    </location>
</feature>
<dbReference type="PANTHER" id="PTHR32234:SF0">
    <property type="entry name" value="THIOL:DISULFIDE INTERCHANGE PROTEIN DSBD"/>
    <property type="match status" value="1"/>
</dbReference>
<dbReference type="InterPro" id="IPR003834">
    <property type="entry name" value="Cyt_c_assmbl_TM_dom"/>
</dbReference>
<organism evidence="10 11">
    <name type="scientific">Sediminitomix flava</name>
    <dbReference type="NCBI Taxonomy" id="379075"/>
    <lineage>
        <taxon>Bacteria</taxon>
        <taxon>Pseudomonadati</taxon>
        <taxon>Bacteroidota</taxon>
        <taxon>Cytophagia</taxon>
        <taxon>Cytophagales</taxon>
        <taxon>Flammeovirgaceae</taxon>
        <taxon>Sediminitomix</taxon>
    </lineage>
</organism>
<dbReference type="Pfam" id="PF11412">
    <property type="entry name" value="DsbD_N"/>
    <property type="match status" value="1"/>
</dbReference>
<feature type="transmembrane region" description="Helical" evidence="6">
    <location>
        <begin position="419"/>
        <end position="437"/>
    </location>
</feature>
<evidence type="ECO:0000313" key="11">
    <source>
        <dbReference type="Proteomes" id="UP000245535"/>
    </source>
</evidence>
<keyword evidence="11" id="KW-1185">Reference proteome</keyword>
<dbReference type="InterPro" id="IPR028250">
    <property type="entry name" value="DsbDN"/>
</dbReference>
<reference evidence="10 11" key="1">
    <citation type="submission" date="2018-03" db="EMBL/GenBank/DDBJ databases">
        <title>Genomic Encyclopedia of Archaeal and Bacterial Type Strains, Phase II (KMG-II): from individual species to whole genera.</title>
        <authorList>
            <person name="Goeker M."/>
        </authorList>
    </citation>
    <scope>NUCLEOTIDE SEQUENCE [LARGE SCALE GENOMIC DNA]</scope>
    <source>
        <strain evidence="10 11">DSM 28229</strain>
    </source>
</reference>
<name>A0A315Z0C3_SEDFL</name>
<dbReference type="GO" id="GO:0016020">
    <property type="term" value="C:membrane"/>
    <property type="evidence" value="ECO:0007669"/>
    <property type="project" value="UniProtKB-SubCell"/>
</dbReference>
<feature type="transmembrane region" description="Helical" evidence="6">
    <location>
        <begin position="190"/>
        <end position="211"/>
    </location>
</feature>
<comment type="caution">
    <text evidence="10">The sequence shown here is derived from an EMBL/GenBank/DDBJ whole genome shotgun (WGS) entry which is preliminary data.</text>
</comment>
<gene>
    <name evidence="10" type="ORF">BC781_109133</name>
</gene>
<dbReference type="OrthoDB" id="9811036at2"/>
<keyword evidence="3" id="KW-0201">Cytochrome c-type biogenesis</keyword>
<accession>A0A315Z0C3</accession>
<evidence type="ECO:0000256" key="4">
    <source>
        <dbReference type="ARBA" id="ARBA00022989"/>
    </source>
</evidence>
<dbReference type="Gene3D" id="3.40.30.10">
    <property type="entry name" value="Glutaredoxin"/>
    <property type="match status" value="1"/>
</dbReference>
<dbReference type="PANTHER" id="PTHR32234">
    <property type="entry name" value="THIOL:DISULFIDE INTERCHANGE PROTEIN DSBD"/>
    <property type="match status" value="1"/>
</dbReference>
<keyword evidence="2 6" id="KW-0812">Transmembrane</keyword>
<feature type="domain" description="Cytochrome C biogenesis protein transmembrane" evidence="8">
    <location>
        <begin position="193"/>
        <end position="400"/>
    </location>
</feature>
<sequence length="677" mass="75370">MRKSSILVFLFFLASFSQVFGQIFTPTTWKSPVADKKEVNVGDEITLTFEAKIIDKWYLYSSDFDPDLGPMVTSFTFKANDSYELVGGITPVNPNKKYDDLWEGDITYFKKTGLFTQKVKVLSKNFKIQGTIVGQACSDIDGQCVPFEKDFSFSGLKVTGEDMAPVKKTEVKSVIESTVTDVEGEQEEGLLGFMLTAFLFGLTAIFTPCVFPMIPLTVSFFTKQKGGLGKALLYGFFIVLIYTLVGGILVPFTKDPGIANLISTHWLPNTIFFVVFIIFALSFFGLFEITLPSSVVNKMDRQSDRGGLFGIFFMALTLTLVSFSCTGPIVGSILIESIQGGSIKPVLGMAAFGLAFALPFTIFAAFPKLMDTMPKSGGWLNSVKVVLGFVELAFAFKFLSTIDLVLHWNLLDKDVMLSIWIATGSFLGLYLLGKIRLPHDYQPVEQIGVFRMLLALGVFTFVVYMIPGLFGAPVNVLSGILPPQTHHNFDMNKVVRDNIKTYGISAANASEGIGETVKYGELFELPHGLEGYFEYEQALEASKREGKPIFIDFTGHGCANCRRMEDLVWKNPEVLKRLQNDYIVLALYVDDRTELPESAWITAEYDGKVKTTIGQINQYIQFTKYNGNAQPYYIITDETGSLFTENGKEVLLPRGYDTSISGFVEFLDKGKQLYQNK</sequence>
<proteinExistence type="predicted"/>
<evidence type="ECO:0000256" key="1">
    <source>
        <dbReference type="ARBA" id="ARBA00004141"/>
    </source>
</evidence>
<keyword evidence="5 6" id="KW-0472">Membrane</keyword>
<feature type="transmembrane region" description="Helical" evidence="6">
    <location>
        <begin position="378"/>
        <end position="399"/>
    </location>
</feature>
<keyword evidence="4 6" id="KW-1133">Transmembrane helix</keyword>
<evidence type="ECO:0000256" key="7">
    <source>
        <dbReference type="SAM" id="SignalP"/>
    </source>
</evidence>
<dbReference type="EMBL" id="QGDO01000009">
    <property type="protein sequence ID" value="PWJ36117.1"/>
    <property type="molecule type" value="Genomic_DNA"/>
</dbReference>
<dbReference type="Proteomes" id="UP000245535">
    <property type="component" value="Unassembled WGS sequence"/>
</dbReference>
<feature type="transmembrane region" description="Helical" evidence="6">
    <location>
        <begin position="308"/>
        <end position="335"/>
    </location>
</feature>
<evidence type="ECO:0000313" key="10">
    <source>
        <dbReference type="EMBL" id="PWJ36117.1"/>
    </source>
</evidence>
<dbReference type="InterPro" id="IPR036249">
    <property type="entry name" value="Thioredoxin-like_sf"/>
</dbReference>
<comment type="subcellular location">
    <subcellularLocation>
        <location evidence="1">Membrane</location>
        <topology evidence="1">Multi-pass membrane protein</topology>
    </subcellularLocation>
</comment>
<feature type="transmembrane region" description="Helical" evidence="6">
    <location>
        <begin position="270"/>
        <end position="287"/>
    </location>
</feature>
<evidence type="ECO:0000256" key="5">
    <source>
        <dbReference type="ARBA" id="ARBA00023136"/>
    </source>
</evidence>
<dbReference type="SUPFAM" id="SSF52833">
    <property type="entry name" value="Thioredoxin-like"/>
    <property type="match status" value="1"/>
</dbReference>
<evidence type="ECO:0000259" key="8">
    <source>
        <dbReference type="Pfam" id="PF02683"/>
    </source>
</evidence>
<dbReference type="GO" id="GO:0017004">
    <property type="term" value="P:cytochrome complex assembly"/>
    <property type="evidence" value="ECO:0007669"/>
    <property type="project" value="UniProtKB-KW"/>
</dbReference>
<feature type="transmembrane region" description="Helical" evidence="6">
    <location>
        <begin position="449"/>
        <end position="470"/>
    </location>
</feature>
<dbReference type="GO" id="GO:0015035">
    <property type="term" value="F:protein-disulfide reductase activity"/>
    <property type="evidence" value="ECO:0007669"/>
    <property type="project" value="TreeGrafter"/>
</dbReference>
<dbReference type="RefSeq" id="WP_109622549.1">
    <property type="nucleotide sequence ID" value="NZ_QGDO01000009.1"/>
</dbReference>
<feature type="transmembrane region" description="Helical" evidence="6">
    <location>
        <begin position="231"/>
        <end position="250"/>
    </location>
</feature>
<dbReference type="Pfam" id="PF02683">
    <property type="entry name" value="DsbD_TM"/>
    <property type="match status" value="1"/>
</dbReference>
<evidence type="ECO:0000256" key="3">
    <source>
        <dbReference type="ARBA" id="ARBA00022748"/>
    </source>
</evidence>
<dbReference type="AlphaFoldDB" id="A0A315Z0C3"/>
<feature type="signal peptide" evidence="7">
    <location>
        <begin position="1"/>
        <end position="21"/>
    </location>
</feature>
<evidence type="ECO:0000256" key="6">
    <source>
        <dbReference type="SAM" id="Phobius"/>
    </source>
</evidence>
<dbReference type="Pfam" id="PF13899">
    <property type="entry name" value="Thioredoxin_7"/>
    <property type="match status" value="1"/>
</dbReference>
<feature type="transmembrane region" description="Helical" evidence="6">
    <location>
        <begin position="347"/>
        <end position="366"/>
    </location>
</feature>
<feature type="chain" id="PRO_5016339885" evidence="7">
    <location>
        <begin position="22"/>
        <end position="677"/>
    </location>
</feature>
<evidence type="ECO:0000259" key="9">
    <source>
        <dbReference type="Pfam" id="PF11412"/>
    </source>
</evidence>
<keyword evidence="7" id="KW-0732">Signal</keyword>
<dbReference type="GO" id="GO:0045454">
    <property type="term" value="P:cell redox homeostasis"/>
    <property type="evidence" value="ECO:0007669"/>
    <property type="project" value="TreeGrafter"/>
</dbReference>
<evidence type="ECO:0000256" key="2">
    <source>
        <dbReference type="ARBA" id="ARBA00022692"/>
    </source>
</evidence>
<protein>
    <submittedName>
        <fullName evidence="10">Thiol:disulfide interchange protein DsbD</fullName>
    </submittedName>
</protein>